<accession>A0A9P5DSP5</accession>
<sequence length="204" mass="24047">MCYFEQTRWACGYWRWGHFRQQCNKEYRMGETCGLKLVYETKTERDVCKLCHDTEKKQRRYDKMYRDVQRWQREGNRSATIERTCAEMQEVAGQIYRMREEHDHRLQSLGQVSLKHDFSFLLCLFALSEEAQTEQVNGRRQETGLSREHRERKSSQEKEKEGREGQKGCEGRVRACDGGAVLLAYAVGCGCRGMDMGMGMNIVW</sequence>
<dbReference type="OrthoDB" id="5015991at2759"/>
<proteinExistence type="predicted"/>
<evidence type="ECO:0000313" key="2">
    <source>
        <dbReference type="EMBL" id="KAF4335982.1"/>
    </source>
</evidence>
<reference evidence="2" key="2">
    <citation type="submission" date="2020-02" db="EMBL/GenBank/DDBJ databases">
        <title>Identification and distribution of gene clusters putatively required for synthesis of sphingolipid metabolism inhibitors in phylogenetically diverse species of the filamentous fungus Fusarium.</title>
        <authorList>
            <person name="Kim H.-S."/>
            <person name="Busman M."/>
            <person name="Brown D.W."/>
            <person name="Divon H."/>
            <person name="Uhlig S."/>
            <person name="Proctor R.H."/>
        </authorList>
    </citation>
    <scope>NUCLEOTIDE SEQUENCE</scope>
    <source>
        <strain evidence="2">NRRL 25174</strain>
    </source>
</reference>
<reference evidence="2" key="1">
    <citation type="journal article" date="2017" name="Mycologia">
        <title>Fusarium algeriense, sp. nov., a novel toxigenic crown rot pathogen of durum wheat from Algeria is nested in the Fusarium burgessii species complex.</title>
        <authorList>
            <person name="Laraba I."/>
            <person name="Keddad A."/>
            <person name="Boureghda H."/>
            <person name="Abdallah N."/>
            <person name="Vaughan M.M."/>
            <person name="Proctor R.H."/>
            <person name="Busman M."/>
            <person name="O'Donnell K."/>
        </authorList>
    </citation>
    <scope>NUCLEOTIDE SEQUENCE</scope>
    <source>
        <strain evidence="2">NRRL 25174</strain>
    </source>
</reference>
<name>A0A9P5DSP5_9HYPO</name>
<dbReference type="EMBL" id="PVQB02000522">
    <property type="protein sequence ID" value="KAF4335982.1"/>
    <property type="molecule type" value="Genomic_DNA"/>
</dbReference>
<feature type="compositionally biased region" description="Basic and acidic residues" evidence="1">
    <location>
        <begin position="137"/>
        <end position="168"/>
    </location>
</feature>
<gene>
    <name evidence="2" type="ORF">FBEOM_10163</name>
</gene>
<evidence type="ECO:0000313" key="3">
    <source>
        <dbReference type="Proteomes" id="UP000730481"/>
    </source>
</evidence>
<protein>
    <submittedName>
        <fullName evidence="2">Uncharacterized protein</fullName>
    </submittedName>
</protein>
<feature type="region of interest" description="Disordered" evidence="1">
    <location>
        <begin position="135"/>
        <end position="168"/>
    </location>
</feature>
<dbReference type="AlphaFoldDB" id="A0A9P5DSP5"/>
<evidence type="ECO:0000256" key="1">
    <source>
        <dbReference type="SAM" id="MobiDB-lite"/>
    </source>
</evidence>
<organism evidence="2 3">
    <name type="scientific">Fusarium beomiforme</name>
    <dbReference type="NCBI Taxonomy" id="44412"/>
    <lineage>
        <taxon>Eukaryota</taxon>
        <taxon>Fungi</taxon>
        <taxon>Dikarya</taxon>
        <taxon>Ascomycota</taxon>
        <taxon>Pezizomycotina</taxon>
        <taxon>Sordariomycetes</taxon>
        <taxon>Hypocreomycetidae</taxon>
        <taxon>Hypocreales</taxon>
        <taxon>Nectriaceae</taxon>
        <taxon>Fusarium</taxon>
        <taxon>Fusarium burgessii species complex</taxon>
    </lineage>
</organism>
<keyword evidence="3" id="KW-1185">Reference proteome</keyword>
<dbReference type="Proteomes" id="UP000730481">
    <property type="component" value="Unassembled WGS sequence"/>
</dbReference>
<comment type="caution">
    <text evidence="2">The sequence shown here is derived from an EMBL/GenBank/DDBJ whole genome shotgun (WGS) entry which is preliminary data.</text>
</comment>